<dbReference type="EMBL" id="CP000473">
    <property type="protein sequence ID" value="ABJ87585.1"/>
    <property type="molecule type" value="Genomic_DNA"/>
</dbReference>
<dbReference type="Gene3D" id="3.40.50.880">
    <property type="match status" value="1"/>
</dbReference>
<feature type="domain" description="Beta-galactosidase trimerisation" evidence="1">
    <location>
        <begin position="452"/>
        <end position="592"/>
    </location>
</feature>
<dbReference type="SUPFAM" id="SSF51445">
    <property type="entry name" value="(Trans)glycosidases"/>
    <property type="match status" value="2"/>
</dbReference>
<dbReference type="STRING" id="234267.Acid_6663"/>
<dbReference type="eggNOG" id="COG1874">
    <property type="taxonomic scope" value="Bacteria"/>
</dbReference>
<dbReference type="AlphaFoldDB" id="Q01RY5"/>
<dbReference type="CDD" id="cd03143">
    <property type="entry name" value="A4_beta-galactosidase_middle_domain"/>
    <property type="match status" value="1"/>
</dbReference>
<dbReference type="InParanoid" id="Q01RY5"/>
<dbReference type="InterPro" id="IPR028212">
    <property type="entry name" value="GHL6"/>
</dbReference>
<dbReference type="InterPro" id="IPR013738">
    <property type="entry name" value="Beta_galactosidase_Trimer"/>
</dbReference>
<organism evidence="2">
    <name type="scientific">Solibacter usitatus (strain Ellin6076)</name>
    <dbReference type="NCBI Taxonomy" id="234267"/>
    <lineage>
        <taxon>Bacteria</taxon>
        <taxon>Pseudomonadati</taxon>
        <taxon>Acidobacteriota</taxon>
        <taxon>Terriglobia</taxon>
        <taxon>Bryobacterales</taxon>
        <taxon>Solibacteraceae</taxon>
        <taxon>Candidatus Solibacter</taxon>
    </lineage>
</organism>
<accession>Q01RY5</accession>
<gene>
    <name evidence="2" type="ordered locus">Acid_6663</name>
</gene>
<dbReference type="GO" id="GO:0004565">
    <property type="term" value="F:beta-galactosidase activity"/>
    <property type="evidence" value="ECO:0007669"/>
    <property type="project" value="InterPro"/>
</dbReference>
<dbReference type="InterPro" id="IPR017853">
    <property type="entry name" value="GH"/>
</dbReference>
<dbReference type="KEGG" id="sus:Acid_6663"/>
<dbReference type="Gene3D" id="3.20.20.80">
    <property type="entry name" value="Glycosidases"/>
    <property type="match status" value="1"/>
</dbReference>
<dbReference type="Pfam" id="PF08532">
    <property type="entry name" value="Glyco_hydro_42M"/>
    <property type="match status" value="1"/>
</dbReference>
<evidence type="ECO:0000313" key="2">
    <source>
        <dbReference type="EMBL" id="ABJ87585.1"/>
    </source>
</evidence>
<sequence length="713" mass="80025" precursor="true">MMNRRELLQSAGLALASSRLHAQPQSSEVSTADWLKTCRVLICEAYNPPFYPSLDYNAAKAVGIATTLHADSMRYPAASYFAYFPTKSGYPIHPELKGDPFRETVDLCKKNGMRVVAYVPLNHPFMDATSKDPRYADWSKKFADGTPMTTEHYGFAKYFEGCLNSPVRAVIQSLVREVLTQYPVDVMYFDGPYQGMNNAKEYCHCKYCEAAYQKRFGKPVPTKQDDVEYTQWMANEVVIAFLHEIREMIRTTRDVPTLFNDTSLLSKREWRNRAIPVVDGFMFEAAETPEDKLFNLQLGHSTGKTIWTYVGTHTQYNREHMKSDRVRGWFSYPVESQELLIDGATALAGGAGVVYWGLSRFFYMPEGPLSYESGRYVKENFDFSRDHQALLAAAAGQPLAGIMVGDQTIDWFTGKHYVSKGYENYYHGAWQVMKDLGYDSEPFLDYLMTPGQLARYKLVYLPNTACLSDAQCAMLRDYVTAGGTLIATHLTSVADEHGKMRANFGLADLFGAKFTSVEPVEIPDLYLKLPSGELIPQDPQVLRFTNAGDGAVLAETIDIGHRGNLGPAIVKRTAGKGNVIYIGSGLEAIYAETRMKRLRTFLGTLIEPVLAPYKTYDVEYRSGLMPQLMASRDTILLHLVADTGNKTKKLRIREEFLPVENVKVRVRIPTGRSVRAVSLLRAGTKFPATGRAGWVELTVPHVLIHEAVRVDLA</sequence>
<name>Q01RY5_SOLUE</name>
<proteinExistence type="predicted"/>
<protein>
    <recommendedName>
        <fullName evidence="1">Beta-galactosidase trimerisation domain-containing protein</fullName>
    </recommendedName>
</protein>
<dbReference type="Pfam" id="PF14871">
    <property type="entry name" value="GHL6"/>
    <property type="match status" value="1"/>
</dbReference>
<dbReference type="OrthoDB" id="9800974at2"/>
<dbReference type="SUPFAM" id="SSF52317">
    <property type="entry name" value="Class I glutamine amidotransferase-like"/>
    <property type="match status" value="1"/>
</dbReference>
<dbReference type="eggNOG" id="COG1649">
    <property type="taxonomic scope" value="Bacteria"/>
</dbReference>
<dbReference type="HOGENOM" id="CLU_387270_0_0_0"/>
<reference evidence="2" key="1">
    <citation type="submission" date="2006-10" db="EMBL/GenBank/DDBJ databases">
        <title>Complete sequence of Solibacter usitatus Ellin6076.</title>
        <authorList>
            <consortium name="US DOE Joint Genome Institute"/>
            <person name="Copeland A."/>
            <person name="Lucas S."/>
            <person name="Lapidus A."/>
            <person name="Barry K."/>
            <person name="Detter J.C."/>
            <person name="Glavina del Rio T."/>
            <person name="Hammon N."/>
            <person name="Israni S."/>
            <person name="Dalin E."/>
            <person name="Tice H."/>
            <person name="Pitluck S."/>
            <person name="Thompson L.S."/>
            <person name="Brettin T."/>
            <person name="Bruce D."/>
            <person name="Han C."/>
            <person name="Tapia R."/>
            <person name="Gilna P."/>
            <person name="Schmutz J."/>
            <person name="Larimer F."/>
            <person name="Land M."/>
            <person name="Hauser L."/>
            <person name="Kyrpides N."/>
            <person name="Mikhailova N."/>
            <person name="Janssen P.H."/>
            <person name="Kuske C.R."/>
            <person name="Richardson P."/>
        </authorList>
    </citation>
    <scope>NUCLEOTIDE SEQUENCE</scope>
    <source>
        <strain evidence="2">Ellin6076</strain>
    </source>
</reference>
<dbReference type="GO" id="GO:0005975">
    <property type="term" value="P:carbohydrate metabolic process"/>
    <property type="evidence" value="ECO:0007669"/>
    <property type="project" value="InterPro"/>
</dbReference>
<evidence type="ECO:0000259" key="1">
    <source>
        <dbReference type="Pfam" id="PF08532"/>
    </source>
</evidence>
<dbReference type="InterPro" id="IPR029062">
    <property type="entry name" value="Class_I_gatase-like"/>
</dbReference>